<evidence type="ECO:0000256" key="7">
    <source>
        <dbReference type="ARBA" id="ARBA00022679"/>
    </source>
</evidence>
<dbReference type="EC" id="2.1.1.77" evidence="3 9"/>
<evidence type="ECO:0000256" key="9">
    <source>
        <dbReference type="NCBIfam" id="TIGR00080"/>
    </source>
</evidence>
<dbReference type="GO" id="GO:0032259">
    <property type="term" value="P:methylation"/>
    <property type="evidence" value="ECO:0007669"/>
    <property type="project" value="UniProtKB-KW"/>
</dbReference>
<dbReference type="GO" id="GO:0030091">
    <property type="term" value="P:protein repair"/>
    <property type="evidence" value="ECO:0007669"/>
    <property type="project" value="UniProtKB-UniRule"/>
</dbReference>
<evidence type="ECO:0000256" key="8">
    <source>
        <dbReference type="ARBA" id="ARBA00022691"/>
    </source>
</evidence>
<evidence type="ECO:0000256" key="3">
    <source>
        <dbReference type="ARBA" id="ARBA00011890"/>
    </source>
</evidence>
<dbReference type="PANTHER" id="PTHR11579">
    <property type="entry name" value="PROTEIN-L-ISOASPARTATE O-METHYLTRANSFERASE"/>
    <property type="match status" value="1"/>
</dbReference>
<dbReference type="AlphaFoldDB" id="A0A0G1EJM8"/>
<evidence type="ECO:0000256" key="2">
    <source>
        <dbReference type="ARBA" id="ARBA00005369"/>
    </source>
</evidence>
<dbReference type="GO" id="GO:0004719">
    <property type="term" value="F:protein-L-isoaspartate (D-aspartate) O-methyltransferase activity"/>
    <property type="evidence" value="ECO:0007669"/>
    <property type="project" value="UniProtKB-UniRule"/>
</dbReference>
<name>A0A0G1EJM8_9BACT</name>
<evidence type="ECO:0000256" key="4">
    <source>
        <dbReference type="ARBA" id="ARBA00013346"/>
    </source>
</evidence>
<dbReference type="Proteomes" id="UP000033907">
    <property type="component" value="Unassembled WGS sequence"/>
</dbReference>
<dbReference type="PANTHER" id="PTHR11579:SF0">
    <property type="entry name" value="PROTEIN-L-ISOASPARTATE(D-ASPARTATE) O-METHYLTRANSFERASE"/>
    <property type="match status" value="1"/>
</dbReference>
<protein>
    <recommendedName>
        <fullName evidence="4 9">Protein-L-isoaspartate O-methyltransferase</fullName>
        <ecNumber evidence="3 9">2.1.1.77</ecNumber>
    </recommendedName>
</protein>
<dbReference type="Gene3D" id="3.40.50.150">
    <property type="entry name" value="Vaccinia Virus protein VP39"/>
    <property type="match status" value="1"/>
</dbReference>
<reference evidence="10 11" key="1">
    <citation type="journal article" date="2015" name="Nature">
        <title>rRNA introns, odd ribosomes, and small enigmatic genomes across a large radiation of phyla.</title>
        <authorList>
            <person name="Brown C.T."/>
            <person name="Hug L.A."/>
            <person name="Thomas B.C."/>
            <person name="Sharon I."/>
            <person name="Castelle C.J."/>
            <person name="Singh A."/>
            <person name="Wilkins M.J."/>
            <person name="Williams K.H."/>
            <person name="Banfield J.F."/>
        </authorList>
    </citation>
    <scope>NUCLEOTIDE SEQUENCE [LARGE SCALE GENOMIC DNA]</scope>
</reference>
<dbReference type="Pfam" id="PF01135">
    <property type="entry name" value="PCMT"/>
    <property type="match status" value="1"/>
</dbReference>
<dbReference type="NCBIfam" id="NF001453">
    <property type="entry name" value="PRK00312.1"/>
    <property type="match status" value="1"/>
</dbReference>
<keyword evidence="6 10" id="KW-0489">Methyltransferase</keyword>
<comment type="caution">
    <text evidence="10">The sequence shown here is derived from an EMBL/GenBank/DDBJ whole genome shotgun (WGS) entry which is preliminary data.</text>
</comment>
<dbReference type="InterPro" id="IPR000682">
    <property type="entry name" value="PCMT"/>
</dbReference>
<accession>A0A0G1EJM8</accession>
<evidence type="ECO:0000313" key="10">
    <source>
        <dbReference type="EMBL" id="KKT10276.1"/>
    </source>
</evidence>
<dbReference type="EMBL" id="LCGH01000015">
    <property type="protein sequence ID" value="KKT10276.1"/>
    <property type="molecule type" value="Genomic_DNA"/>
</dbReference>
<dbReference type="CDD" id="cd02440">
    <property type="entry name" value="AdoMet_MTases"/>
    <property type="match status" value="1"/>
</dbReference>
<keyword evidence="5" id="KW-0963">Cytoplasm</keyword>
<evidence type="ECO:0000313" key="11">
    <source>
        <dbReference type="Proteomes" id="UP000033907"/>
    </source>
</evidence>
<keyword evidence="7 10" id="KW-0808">Transferase</keyword>
<sequence length="213" mass="23799">MNKKELIKKLEDRGIRKEILEVMGKVDRKDFISEGNSDEVYEDHPLSIGYGQTISQPYTVAFMLQELELKKGDKVLEIGTGSGWNAALISGIIGEKGKIYSAEIVKELAEKAKEKLKNYKNIVVLNTDASYGLAEYAPYNKIILTAAPNKIAEEFKEQLADEGILLAPVGEYAQKLIKLTKRKNKFIEMEKGDFLFVPLVNGTGNHTNFTPLS</sequence>
<keyword evidence="8" id="KW-0949">S-adenosyl-L-methionine</keyword>
<dbReference type="NCBIfam" id="TIGR00080">
    <property type="entry name" value="pimt"/>
    <property type="match status" value="1"/>
</dbReference>
<dbReference type="GO" id="GO:0005737">
    <property type="term" value="C:cytoplasm"/>
    <property type="evidence" value="ECO:0007669"/>
    <property type="project" value="UniProtKB-SubCell"/>
</dbReference>
<dbReference type="PATRIC" id="fig|1618778.3.peg.700"/>
<comment type="subcellular location">
    <subcellularLocation>
        <location evidence="1">Cytoplasm</location>
    </subcellularLocation>
</comment>
<evidence type="ECO:0000256" key="6">
    <source>
        <dbReference type="ARBA" id="ARBA00022603"/>
    </source>
</evidence>
<proteinExistence type="inferred from homology"/>
<comment type="similarity">
    <text evidence="2">Belongs to the methyltransferase superfamily. L-isoaspartyl/D-aspartyl protein methyltransferase family.</text>
</comment>
<evidence type="ECO:0000256" key="5">
    <source>
        <dbReference type="ARBA" id="ARBA00022490"/>
    </source>
</evidence>
<evidence type="ECO:0000256" key="1">
    <source>
        <dbReference type="ARBA" id="ARBA00004496"/>
    </source>
</evidence>
<dbReference type="SUPFAM" id="SSF53335">
    <property type="entry name" value="S-adenosyl-L-methionine-dependent methyltransferases"/>
    <property type="match status" value="1"/>
</dbReference>
<organism evidence="10 11">
    <name type="scientific">Candidatus Nomurabacteria bacterium GW2011_GWF2_43_24</name>
    <dbReference type="NCBI Taxonomy" id="1618778"/>
    <lineage>
        <taxon>Bacteria</taxon>
        <taxon>Candidatus Nomuraibacteriota</taxon>
    </lineage>
</organism>
<dbReference type="InterPro" id="IPR029063">
    <property type="entry name" value="SAM-dependent_MTases_sf"/>
</dbReference>
<gene>
    <name evidence="10" type="ORF">UV91_C0015G0002</name>
</gene>